<protein>
    <submittedName>
        <fullName evidence="1">Uncharacterized protein</fullName>
    </submittedName>
</protein>
<evidence type="ECO:0000313" key="1">
    <source>
        <dbReference type="EMBL" id="CAG7820838.1"/>
    </source>
</evidence>
<dbReference type="Proteomes" id="UP000708208">
    <property type="component" value="Unassembled WGS sequence"/>
</dbReference>
<dbReference type="AlphaFoldDB" id="A0A8J2KPU0"/>
<feature type="non-terminal residue" evidence="1">
    <location>
        <position position="1"/>
    </location>
</feature>
<gene>
    <name evidence="1" type="ORF">AFUS01_LOCUS31209</name>
</gene>
<reference evidence="1" key="1">
    <citation type="submission" date="2021-06" db="EMBL/GenBank/DDBJ databases">
        <authorList>
            <person name="Hodson N. C."/>
            <person name="Mongue J. A."/>
            <person name="Jaron S. K."/>
        </authorList>
    </citation>
    <scope>NUCLEOTIDE SEQUENCE</scope>
</reference>
<accession>A0A8J2KPU0</accession>
<dbReference type="EMBL" id="CAJVCH010491600">
    <property type="protein sequence ID" value="CAG7820838.1"/>
    <property type="molecule type" value="Genomic_DNA"/>
</dbReference>
<proteinExistence type="predicted"/>
<evidence type="ECO:0000313" key="2">
    <source>
        <dbReference type="Proteomes" id="UP000708208"/>
    </source>
</evidence>
<comment type="caution">
    <text evidence="1">The sequence shown here is derived from an EMBL/GenBank/DDBJ whole genome shotgun (WGS) entry which is preliminary data.</text>
</comment>
<name>A0A8J2KPU0_9HEXA</name>
<organism evidence="1 2">
    <name type="scientific">Allacma fusca</name>
    <dbReference type="NCBI Taxonomy" id="39272"/>
    <lineage>
        <taxon>Eukaryota</taxon>
        <taxon>Metazoa</taxon>
        <taxon>Ecdysozoa</taxon>
        <taxon>Arthropoda</taxon>
        <taxon>Hexapoda</taxon>
        <taxon>Collembola</taxon>
        <taxon>Symphypleona</taxon>
        <taxon>Sminthuridae</taxon>
        <taxon>Allacma</taxon>
    </lineage>
</organism>
<keyword evidence="2" id="KW-1185">Reference proteome</keyword>
<sequence>FGVETGSWKHLSEDADEELLNWSAPTNFSTQFPYYLSGCDYEDRPGNAPDQ</sequence>